<evidence type="ECO:0000259" key="11">
    <source>
        <dbReference type="PROSITE" id="PS50076"/>
    </source>
</evidence>
<keyword evidence="2" id="KW-0813">Transport</keyword>
<dbReference type="Proteomes" id="UP000887581">
    <property type="component" value="Unplaced"/>
</dbReference>
<dbReference type="Gene3D" id="1.10.3380.10">
    <property type="entry name" value="Sec63 N-terminal domain-like domain"/>
    <property type="match status" value="1"/>
</dbReference>
<evidence type="ECO:0000256" key="9">
    <source>
        <dbReference type="SAM" id="MobiDB-lite"/>
    </source>
</evidence>
<dbReference type="InterPro" id="IPR001623">
    <property type="entry name" value="DnaJ_domain"/>
</dbReference>
<dbReference type="GO" id="GO:0008320">
    <property type="term" value="F:protein transmembrane transporter activity"/>
    <property type="evidence" value="ECO:0007669"/>
    <property type="project" value="TreeGrafter"/>
</dbReference>
<keyword evidence="7 10" id="KW-0472">Membrane</keyword>
<dbReference type="Gene3D" id="1.10.287.110">
    <property type="entry name" value="DnaJ domain"/>
    <property type="match status" value="1"/>
</dbReference>
<feature type="region of interest" description="Disordered" evidence="9">
    <location>
        <begin position="516"/>
        <end position="632"/>
    </location>
</feature>
<feature type="compositionally biased region" description="Acidic residues" evidence="9">
    <location>
        <begin position="622"/>
        <end position="632"/>
    </location>
</feature>
<feature type="domain" description="J" evidence="11">
    <location>
        <begin position="114"/>
        <end position="175"/>
    </location>
</feature>
<evidence type="ECO:0000256" key="5">
    <source>
        <dbReference type="ARBA" id="ARBA00022927"/>
    </source>
</evidence>
<keyword evidence="5" id="KW-0653">Protein transport</keyword>
<feature type="compositionally biased region" description="Basic and acidic residues" evidence="9">
    <location>
        <begin position="565"/>
        <end position="586"/>
    </location>
</feature>
<comment type="subcellular location">
    <subcellularLocation>
        <location evidence="1">Endoplasmic reticulum membrane</location>
        <topology evidence="1">Multi-pass membrane protein</topology>
    </subcellularLocation>
</comment>
<dbReference type="Gene3D" id="1.10.150.20">
    <property type="entry name" value="5' to 3' exonuclease, C-terminal subdomain"/>
    <property type="match status" value="1"/>
</dbReference>
<dbReference type="InterPro" id="IPR014756">
    <property type="entry name" value="Ig_E-set"/>
</dbReference>
<feature type="transmembrane region" description="Helical" evidence="10">
    <location>
        <begin position="198"/>
        <end position="223"/>
    </location>
</feature>
<dbReference type="GO" id="GO:0003723">
    <property type="term" value="F:RNA binding"/>
    <property type="evidence" value="ECO:0007669"/>
    <property type="project" value="TreeGrafter"/>
</dbReference>
<protein>
    <submittedName>
        <fullName evidence="13">J domain-containing protein</fullName>
    </submittedName>
</protein>
<name>A0A915PIF3_9BILA</name>
<dbReference type="GO" id="GO:0031207">
    <property type="term" value="C:Sec62/Sec63 complex"/>
    <property type="evidence" value="ECO:0007669"/>
    <property type="project" value="TreeGrafter"/>
</dbReference>
<evidence type="ECO:0000256" key="1">
    <source>
        <dbReference type="ARBA" id="ARBA00004477"/>
    </source>
</evidence>
<evidence type="ECO:0000256" key="2">
    <source>
        <dbReference type="ARBA" id="ARBA00022448"/>
    </source>
</evidence>
<dbReference type="Pfam" id="PF00226">
    <property type="entry name" value="DnaJ"/>
    <property type="match status" value="1"/>
</dbReference>
<dbReference type="Pfam" id="PF02889">
    <property type="entry name" value="Sec63"/>
    <property type="match status" value="1"/>
</dbReference>
<evidence type="ECO:0000256" key="4">
    <source>
        <dbReference type="ARBA" id="ARBA00022824"/>
    </source>
</evidence>
<proteinExistence type="predicted"/>
<feature type="compositionally biased region" description="Basic residues" evidence="9">
    <location>
        <begin position="539"/>
        <end position="564"/>
    </location>
</feature>
<evidence type="ECO:0000256" key="7">
    <source>
        <dbReference type="ARBA" id="ARBA00023136"/>
    </source>
</evidence>
<sequence>MATVKTRAVVMGRAQFEYDEVGNTFYYVLVSFYALVLIPATFFFWPSSKLDKTERKEHCYCEGCTEKRIKAEAKRPWRRTKKFLTFLALATAWAVFFIIVHKVMQIEVENTEYDPYAILGIDQGAAVSVVKKKYRELSKTMHPDKGGDPVQFDRIAKAYQALTDDESRENWEKYGNPDGPTATTFGIALPKWIVSKEYGVWVLAFYGFVLMVLLPSAVGFWWYNSIKYSVDQVLLDTTEMYYYFFHKTPKMEINRILMVLGGSFEFWKQYNKEIVERESDDVELPPLIKQFKNLSENKKERPLCLPYSLKARFFIHAHLSRFPLSSPNLRSDSAYVISKCVILTNEMLAIAQHLCFYGNPARCPSLDTIENLAKLLPMVVQALWPKNSPLLQLPHIREQNLHHFRRVSIFFTETIVNRIITCADLANLSESKRRQVLQSLNDAEYSDIVFVLQSMPRLNIEPRFEVQGEDDAQKVTVGSVVTLKVILTRSPLLDAAKRGEEIREISEKDTELLEVVEDEEETNEEKDNNVPKRKIWEKPKKKQNKTKPTKNRQGQKTKVIRKTLVKLEEDSKGKSEEPKKDKKDNVDDMETIGESENEEASGSEKGDFKDENEKINGSGSEGMDEEESDNEDWVNENLLKKESLLESRSKKTYPVHCPYFPGEKFEWWWLLLVDKKLRKLVVPAVHCTTLVSEQTVEIKFAAPQQKGIYYYNLLVKSDSYMDCDYSLDLKLEVHEAKEVPIIKYEDSDEEEQVADSSDYTEDSESEHE</sequence>
<dbReference type="GO" id="GO:0006614">
    <property type="term" value="P:SRP-dependent cotranslational protein targeting to membrane"/>
    <property type="evidence" value="ECO:0007669"/>
    <property type="project" value="TreeGrafter"/>
</dbReference>
<keyword evidence="12" id="KW-1185">Reference proteome</keyword>
<evidence type="ECO:0000256" key="6">
    <source>
        <dbReference type="ARBA" id="ARBA00022989"/>
    </source>
</evidence>
<dbReference type="SUPFAM" id="SSF81296">
    <property type="entry name" value="E set domains"/>
    <property type="match status" value="1"/>
</dbReference>
<dbReference type="SUPFAM" id="SSF158702">
    <property type="entry name" value="Sec63 N-terminal domain-like"/>
    <property type="match status" value="1"/>
</dbReference>
<keyword evidence="4" id="KW-0256">Endoplasmic reticulum</keyword>
<dbReference type="PANTHER" id="PTHR24075:SF0">
    <property type="entry name" value="TRANSLOCATION PROTEIN SEC63 HOMOLOG"/>
    <property type="match status" value="1"/>
</dbReference>
<dbReference type="AlphaFoldDB" id="A0A915PIF3"/>
<dbReference type="Gene3D" id="2.60.40.150">
    <property type="entry name" value="C2 domain"/>
    <property type="match status" value="1"/>
</dbReference>
<evidence type="ECO:0000313" key="12">
    <source>
        <dbReference type="Proteomes" id="UP000887581"/>
    </source>
</evidence>
<dbReference type="SUPFAM" id="SSF46565">
    <property type="entry name" value="Chaperone J-domain"/>
    <property type="match status" value="1"/>
</dbReference>
<reference evidence="13" key="1">
    <citation type="submission" date="2022-11" db="UniProtKB">
        <authorList>
            <consortium name="WormBaseParasite"/>
        </authorList>
    </citation>
    <scope>IDENTIFICATION</scope>
</reference>
<keyword evidence="8" id="KW-0143">Chaperone</keyword>
<feature type="compositionally biased region" description="Basic and acidic residues" evidence="9">
    <location>
        <begin position="602"/>
        <end position="614"/>
    </location>
</feature>
<feature type="transmembrane region" description="Helical" evidence="10">
    <location>
        <begin position="25"/>
        <end position="45"/>
    </location>
</feature>
<dbReference type="SMART" id="SM00973">
    <property type="entry name" value="Sec63"/>
    <property type="match status" value="1"/>
</dbReference>
<feature type="compositionally biased region" description="Basic and acidic residues" evidence="9">
    <location>
        <begin position="525"/>
        <end position="538"/>
    </location>
</feature>
<organism evidence="12 13">
    <name type="scientific">Setaria digitata</name>
    <dbReference type="NCBI Taxonomy" id="48799"/>
    <lineage>
        <taxon>Eukaryota</taxon>
        <taxon>Metazoa</taxon>
        <taxon>Ecdysozoa</taxon>
        <taxon>Nematoda</taxon>
        <taxon>Chromadorea</taxon>
        <taxon>Rhabditida</taxon>
        <taxon>Spirurina</taxon>
        <taxon>Spiruromorpha</taxon>
        <taxon>Filarioidea</taxon>
        <taxon>Setariidae</taxon>
        <taxon>Setaria</taxon>
    </lineage>
</organism>
<dbReference type="CDD" id="cd06257">
    <property type="entry name" value="DnaJ"/>
    <property type="match status" value="1"/>
</dbReference>
<evidence type="ECO:0000256" key="8">
    <source>
        <dbReference type="ARBA" id="ARBA00023186"/>
    </source>
</evidence>
<evidence type="ECO:0000256" key="3">
    <source>
        <dbReference type="ARBA" id="ARBA00022692"/>
    </source>
</evidence>
<keyword evidence="6 10" id="KW-1133">Transmembrane helix</keyword>
<dbReference type="PROSITE" id="PS50076">
    <property type="entry name" value="DNAJ_2"/>
    <property type="match status" value="1"/>
</dbReference>
<dbReference type="FunFam" id="1.10.287.110:FF:000063">
    <property type="entry name" value="Translocation protein SEC63"/>
    <property type="match status" value="1"/>
</dbReference>
<accession>A0A915PIF3</accession>
<dbReference type="InterPro" id="IPR036869">
    <property type="entry name" value="J_dom_sf"/>
</dbReference>
<evidence type="ECO:0000256" key="10">
    <source>
        <dbReference type="SAM" id="Phobius"/>
    </source>
</evidence>
<feature type="region of interest" description="Disordered" evidence="9">
    <location>
        <begin position="746"/>
        <end position="768"/>
    </location>
</feature>
<keyword evidence="3 10" id="KW-0812">Transmembrane</keyword>
<feature type="compositionally biased region" description="Acidic residues" evidence="9">
    <location>
        <begin position="587"/>
        <end position="601"/>
    </location>
</feature>
<feature type="transmembrane region" description="Helical" evidence="10">
    <location>
        <begin position="83"/>
        <end position="101"/>
    </location>
</feature>
<evidence type="ECO:0000313" key="13">
    <source>
        <dbReference type="WBParaSite" id="sdigi.contig18.g1662.t1"/>
    </source>
</evidence>
<dbReference type="PANTHER" id="PTHR24075">
    <property type="entry name" value="SEC63 DOMAIN-CONTAINING"/>
    <property type="match status" value="1"/>
</dbReference>
<dbReference type="GO" id="GO:0006620">
    <property type="term" value="P:post-translational protein targeting to endoplasmic reticulum membrane"/>
    <property type="evidence" value="ECO:0007669"/>
    <property type="project" value="TreeGrafter"/>
</dbReference>
<dbReference type="SMART" id="SM00271">
    <property type="entry name" value="DnaJ"/>
    <property type="match status" value="1"/>
</dbReference>
<dbReference type="WBParaSite" id="sdigi.contig18.g1662.t1">
    <property type="protein sequence ID" value="sdigi.contig18.g1662.t1"/>
    <property type="gene ID" value="sdigi.contig18.g1662"/>
</dbReference>
<dbReference type="InterPro" id="IPR004179">
    <property type="entry name" value="Sec63-dom"/>
</dbReference>
<dbReference type="InterPro" id="IPR035892">
    <property type="entry name" value="C2_domain_sf"/>
</dbReference>